<reference evidence="3" key="1">
    <citation type="submission" date="2018-07" db="EMBL/GenBank/DDBJ databases">
        <title>Complete Genome Sequence of Spiroplasma phoeniceum.</title>
        <authorList>
            <person name="Davis R.E."/>
            <person name="Shao J.Y."/>
            <person name="Zhao Y."/>
            <person name="Silver A."/>
            <person name="Stump z."/>
            <person name="Gasparich G."/>
        </authorList>
    </citation>
    <scope>NUCLEOTIDE SEQUENCE [LARGE SCALE GENOMIC DNA]</scope>
    <source>
        <strain evidence="3">P40</strain>
    </source>
</reference>
<keyword evidence="3" id="KW-1185">Reference proteome</keyword>
<dbReference type="EMBL" id="CP031088">
    <property type="protein sequence ID" value="AXF95488.1"/>
    <property type="molecule type" value="Genomic_DNA"/>
</dbReference>
<dbReference type="InterPro" id="IPR009620">
    <property type="entry name" value="UPF0236"/>
</dbReference>
<sequence>MNINNIFNGENFFNKTYEDLNRNVVGEIAYRLEKWDDLIFQNYQKYDKFKHYRVKDNIKRTLITLKGKITFNRRIYYKINPITGKEEYIFILDEVLLIKKWQKVGNDVKERILLFLSDDKKYRDILHALEQAKISLITISNTIKNATTNYKYYINNTTIKIKVPHTLYIQIDGNFLKIEYDRKKVKKHALLSTVHTGYDQEKSTEKRHVIANKLGVYEIDNIPIYISKKTKLTRFVVKLILLIISNYNIQDDTEIMILGDGANWIKGVKKDIANRFPNNKVHYTIDKFHLVKRFKDLLPHRRIIKENEETFKQVVDYFYNGKYYELLQCLKESKSFIPSYKKFLRETINLIKNNEDGIKNQTLWNNIGCHMEGDVSHYGKGIFSKKGIYSEKTVKNKLNNSMLKLRNNIKDFKQSEKPPKNNTILYNNFNKTEQQKLPSLLILFLN</sequence>
<dbReference type="RefSeq" id="WP_114564404.1">
    <property type="nucleotide sequence ID" value="NZ_CP031088.1"/>
</dbReference>
<evidence type="ECO:0000313" key="3">
    <source>
        <dbReference type="Proteomes" id="UP000253689"/>
    </source>
</evidence>
<protein>
    <recommendedName>
        <fullName evidence="4">ISLre2 family transposase</fullName>
    </recommendedName>
</protein>
<dbReference type="Proteomes" id="UP000253689">
    <property type="component" value="Chromosome"/>
</dbReference>
<proteinExistence type="inferred from homology"/>
<comment type="similarity">
    <text evidence="1">Belongs to the UPF0236 family.</text>
</comment>
<gene>
    <name evidence="2" type="ORF">SDAV_00494</name>
</gene>
<dbReference type="NCBIfam" id="NF046004">
    <property type="entry name" value="ICE_Mbov_0401"/>
    <property type="match status" value="1"/>
</dbReference>
<organism evidence="2 3">
    <name type="scientific">Spiroplasma phoeniceum P40</name>
    <dbReference type="NCBI Taxonomy" id="1276259"/>
    <lineage>
        <taxon>Bacteria</taxon>
        <taxon>Bacillati</taxon>
        <taxon>Mycoplasmatota</taxon>
        <taxon>Mollicutes</taxon>
        <taxon>Entomoplasmatales</taxon>
        <taxon>Spiroplasmataceae</taxon>
        <taxon>Spiroplasma</taxon>
    </lineage>
</organism>
<dbReference type="Pfam" id="PF06782">
    <property type="entry name" value="UPF0236"/>
    <property type="match status" value="1"/>
</dbReference>
<accession>A0A345DMQ0</accession>
<dbReference type="KEGG" id="sphh:SDAV_00494"/>
<name>A0A345DMQ0_9MOLU</name>
<dbReference type="AlphaFoldDB" id="A0A345DMQ0"/>
<evidence type="ECO:0000313" key="2">
    <source>
        <dbReference type="EMBL" id="AXF95488.1"/>
    </source>
</evidence>
<evidence type="ECO:0008006" key="4">
    <source>
        <dbReference type="Google" id="ProtNLM"/>
    </source>
</evidence>
<evidence type="ECO:0000256" key="1">
    <source>
        <dbReference type="ARBA" id="ARBA00006539"/>
    </source>
</evidence>